<dbReference type="Proteomes" id="UP001159042">
    <property type="component" value="Unassembled WGS sequence"/>
</dbReference>
<keyword evidence="2" id="KW-1185">Reference proteome</keyword>
<evidence type="ECO:0000313" key="2">
    <source>
        <dbReference type="Proteomes" id="UP001159042"/>
    </source>
</evidence>
<evidence type="ECO:0000313" key="1">
    <source>
        <dbReference type="EMBL" id="KAJ8912702.1"/>
    </source>
</evidence>
<feature type="non-terminal residue" evidence="1">
    <location>
        <position position="1"/>
    </location>
</feature>
<accession>A0AAV8VF44</accession>
<comment type="caution">
    <text evidence="1">The sequence shown here is derived from an EMBL/GenBank/DDBJ whole genome shotgun (WGS) entry which is preliminary data.</text>
</comment>
<gene>
    <name evidence="1" type="ORF">NQ315_012256</name>
</gene>
<dbReference type="EMBL" id="JANEYG010000114">
    <property type="protein sequence ID" value="KAJ8912702.1"/>
    <property type="molecule type" value="Genomic_DNA"/>
</dbReference>
<sequence>VPIIQEPYVYRKRIVGLESTGYQLIVGKEDGTESPRTCILASKELQLVPLPQLGTRDTTAAIFEYKEVIDTVSHSINGTISGWRLTDCISISDYRMIGFEMRSDPEDLVLRRNPRSTDWVLYLGNLGSSVRMSNQDERITSIRQCSAINLKSLTSSIYCNYAIG</sequence>
<organism evidence="1 2">
    <name type="scientific">Exocentrus adspersus</name>
    <dbReference type="NCBI Taxonomy" id="1586481"/>
    <lineage>
        <taxon>Eukaryota</taxon>
        <taxon>Metazoa</taxon>
        <taxon>Ecdysozoa</taxon>
        <taxon>Arthropoda</taxon>
        <taxon>Hexapoda</taxon>
        <taxon>Insecta</taxon>
        <taxon>Pterygota</taxon>
        <taxon>Neoptera</taxon>
        <taxon>Endopterygota</taxon>
        <taxon>Coleoptera</taxon>
        <taxon>Polyphaga</taxon>
        <taxon>Cucujiformia</taxon>
        <taxon>Chrysomeloidea</taxon>
        <taxon>Cerambycidae</taxon>
        <taxon>Lamiinae</taxon>
        <taxon>Acanthocinini</taxon>
        <taxon>Exocentrus</taxon>
    </lineage>
</organism>
<protein>
    <submittedName>
        <fullName evidence="1">Uncharacterized protein</fullName>
    </submittedName>
</protein>
<name>A0AAV8VF44_9CUCU</name>
<dbReference type="AlphaFoldDB" id="A0AAV8VF44"/>
<reference evidence="1 2" key="1">
    <citation type="journal article" date="2023" name="Insect Mol. Biol.">
        <title>Genome sequencing provides insights into the evolution of gene families encoding plant cell wall-degrading enzymes in longhorned beetles.</title>
        <authorList>
            <person name="Shin N.R."/>
            <person name="Okamura Y."/>
            <person name="Kirsch R."/>
            <person name="Pauchet Y."/>
        </authorList>
    </citation>
    <scope>NUCLEOTIDE SEQUENCE [LARGE SCALE GENOMIC DNA]</scope>
    <source>
        <strain evidence="1">EAD_L_NR</strain>
    </source>
</reference>
<proteinExistence type="predicted"/>